<comment type="similarity">
    <text evidence="2 3">Belongs to the cytochrome P450 family.</text>
</comment>
<dbReference type="RefSeq" id="WP_395126305.1">
    <property type="nucleotide sequence ID" value="NZ_JBIMSN010000161.1"/>
</dbReference>
<proteinExistence type="inferred from homology"/>
<keyword evidence="3" id="KW-0560">Oxidoreductase</keyword>
<dbReference type="PRINTS" id="PR00385">
    <property type="entry name" value="P450"/>
</dbReference>
<dbReference type="SUPFAM" id="SSF48264">
    <property type="entry name" value="Cytochrome P450"/>
    <property type="match status" value="1"/>
</dbReference>
<gene>
    <name evidence="5" type="ORF">ACHIPV_27135</name>
    <name evidence="4" type="ORF">ACHIRB_30195</name>
</gene>
<keyword evidence="3" id="KW-0503">Monooxygenase</keyword>
<dbReference type="InterPro" id="IPR017972">
    <property type="entry name" value="Cyt_P450_CS"/>
</dbReference>
<evidence type="ECO:0000313" key="6">
    <source>
        <dbReference type="Proteomes" id="UP001609176"/>
    </source>
</evidence>
<dbReference type="EMBL" id="JBIMSN010000161">
    <property type="protein sequence ID" value="MFH5232806.1"/>
    <property type="molecule type" value="Genomic_DNA"/>
</dbReference>
<dbReference type="PANTHER" id="PTHR24305:SF166">
    <property type="entry name" value="CYTOCHROME P450 12A4, MITOCHONDRIAL-RELATED"/>
    <property type="match status" value="1"/>
</dbReference>
<evidence type="ECO:0000313" key="7">
    <source>
        <dbReference type="Proteomes" id="UP001609219"/>
    </source>
</evidence>
<dbReference type="Pfam" id="PF00067">
    <property type="entry name" value="p450"/>
    <property type="match status" value="1"/>
</dbReference>
<evidence type="ECO:0000256" key="3">
    <source>
        <dbReference type="RuleBase" id="RU000461"/>
    </source>
</evidence>
<dbReference type="InterPro" id="IPR001128">
    <property type="entry name" value="Cyt_P450"/>
</dbReference>
<keyword evidence="3" id="KW-0349">Heme</keyword>
<keyword evidence="3" id="KW-0408">Iron</keyword>
<evidence type="ECO:0000313" key="4">
    <source>
        <dbReference type="EMBL" id="MFH5232806.1"/>
    </source>
</evidence>
<name>A0ABW7KSV2_9NOCA</name>
<comment type="cofactor">
    <cofactor evidence="1">
        <name>heme</name>
        <dbReference type="ChEBI" id="CHEBI:30413"/>
    </cofactor>
</comment>
<evidence type="ECO:0000256" key="2">
    <source>
        <dbReference type="ARBA" id="ARBA00010617"/>
    </source>
</evidence>
<dbReference type="InterPro" id="IPR036396">
    <property type="entry name" value="Cyt_P450_sf"/>
</dbReference>
<organism evidence="5 6">
    <name type="scientific">Antrihabitans spumae</name>
    <dbReference type="NCBI Taxonomy" id="3373370"/>
    <lineage>
        <taxon>Bacteria</taxon>
        <taxon>Bacillati</taxon>
        <taxon>Actinomycetota</taxon>
        <taxon>Actinomycetes</taxon>
        <taxon>Mycobacteriales</taxon>
        <taxon>Nocardiaceae</taxon>
        <taxon>Antrihabitans</taxon>
    </lineage>
</organism>
<dbReference type="Proteomes" id="UP001609219">
    <property type="component" value="Unassembled WGS sequence"/>
</dbReference>
<protein>
    <submittedName>
        <fullName evidence="5">Cytochrome P450</fullName>
    </submittedName>
</protein>
<reference evidence="6 7" key="1">
    <citation type="submission" date="2024-10" db="EMBL/GenBank/DDBJ databases">
        <authorList>
            <person name="Riesco R."/>
        </authorList>
    </citation>
    <scope>NUCLEOTIDE SEQUENCE [LARGE SCALE GENOMIC DNA]</scope>
    <source>
        <strain evidence="5 6">NCIMB 15448</strain>
        <strain evidence="4 7">NCIMB 15450</strain>
    </source>
</reference>
<sequence length="440" mass="49596">MKQSDTIQRVRPPGSRLPGILQTALWAKDPWLYAQRARTRYGPIFSANMYPFGEVVYVSDPDAIRRILTIDAPKFATGEANRAIEFVVGPRSLLMLDGEDHKRLRRNLTPIFHGPNVENYLDVIRSIIDAEVSRWRPGSTVTLLPRIQAISMEVMIQAVFGVREPARLNRLRRLVPQLLSMNPLLILFPVLRRSFFGVGPWAGFVRIRNELDEILYAEIRQRRRSLDYQGSDALSLLLQDSADGLALSDAEIRDNAITLLAVGHETTSVATSWFFERVLQHPDVLRRLNSELANDDTTYLDATISETLRIRPPTMDVGRILQEPHLVGGYRFDAGTMFALSLATLHSSEDSYPDPDVFRPERFLENPPDRGRFLPFGGGRHRCIGSSLAIVEMRAIVTNVLSSTELRPVSAGEKMRPRGPMMVPEQAASAEVISNRLYRG</sequence>
<dbReference type="Proteomes" id="UP001609176">
    <property type="component" value="Unassembled WGS sequence"/>
</dbReference>
<dbReference type="PRINTS" id="PR00463">
    <property type="entry name" value="EP450I"/>
</dbReference>
<keyword evidence="3" id="KW-0479">Metal-binding</keyword>
<dbReference type="Gene3D" id="1.10.630.10">
    <property type="entry name" value="Cytochrome P450"/>
    <property type="match status" value="1"/>
</dbReference>
<accession>A0ABW7KSV2</accession>
<dbReference type="InterPro" id="IPR050121">
    <property type="entry name" value="Cytochrome_P450_monoxygenase"/>
</dbReference>
<dbReference type="InterPro" id="IPR002401">
    <property type="entry name" value="Cyt_P450_E_grp-I"/>
</dbReference>
<dbReference type="CDD" id="cd11053">
    <property type="entry name" value="CYP110-like"/>
    <property type="match status" value="1"/>
</dbReference>
<keyword evidence="7" id="KW-1185">Reference proteome</keyword>
<dbReference type="PANTHER" id="PTHR24305">
    <property type="entry name" value="CYTOCHROME P450"/>
    <property type="match status" value="1"/>
</dbReference>
<evidence type="ECO:0000256" key="1">
    <source>
        <dbReference type="ARBA" id="ARBA00001971"/>
    </source>
</evidence>
<evidence type="ECO:0000313" key="5">
    <source>
        <dbReference type="EMBL" id="MFH5245520.1"/>
    </source>
</evidence>
<comment type="caution">
    <text evidence="5">The sequence shown here is derived from an EMBL/GenBank/DDBJ whole genome shotgun (WGS) entry which is preliminary data.</text>
</comment>
<dbReference type="PROSITE" id="PS00086">
    <property type="entry name" value="CYTOCHROME_P450"/>
    <property type="match status" value="1"/>
</dbReference>
<dbReference type="EMBL" id="JBIMSP010000080">
    <property type="protein sequence ID" value="MFH5245520.1"/>
    <property type="molecule type" value="Genomic_DNA"/>
</dbReference>